<reference evidence="4 5" key="1">
    <citation type="submission" date="2016-10" db="EMBL/GenBank/DDBJ databases">
        <authorList>
            <person name="de Groot N.N."/>
        </authorList>
    </citation>
    <scope>NUCLEOTIDE SEQUENCE [LARGE SCALE GENOMIC DNA]</scope>
    <source>
        <strain evidence="4 5">DSM 23310</strain>
    </source>
</reference>
<evidence type="ECO:0000313" key="5">
    <source>
        <dbReference type="Proteomes" id="UP000198828"/>
    </source>
</evidence>
<evidence type="ECO:0000256" key="1">
    <source>
        <dbReference type="ARBA" id="ARBA00022723"/>
    </source>
</evidence>
<keyword evidence="1" id="KW-0479">Metal-binding</keyword>
<dbReference type="GO" id="GO:0016832">
    <property type="term" value="F:aldehyde-lyase activity"/>
    <property type="evidence" value="ECO:0007669"/>
    <property type="project" value="TreeGrafter"/>
</dbReference>
<dbReference type="AlphaFoldDB" id="A0A1H3FFV0"/>
<sequence length="216" mass="23632">MLLEKERAQIVEIGKKLVETGLVTLSWGNLSIRDEASNLIAISPSGVDYTTLKKEDVVIIDIEGNVVEGNLNPSSETPMHLYIYKNRKDALSIIHTHSTYATAIGVADEEIPLVIGELANALGGNVRTTNYAAEGSIELGVEVVKAMEDRAGALMKNHGVVTIGRTLKDAFFNAMVVENAAKIYFIAKCLGKYTTISDEEAKKLHEEFLKGYKYTI</sequence>
<dbReference type="OrthoDB" id="9786287at2"/>
<dbReference type="Gene3D" id="3.40.225.10">
    <property type="entry name" value="Class II aldolase/adducin N-terminal domain"/>
    <property type="match status" value="1"/>
</dbReference>
<dbReference type="SMART" id="SM01007">
    <property type="entry name" value="Aldolase_II"/>
    <property type="match status" value="1"/>
</dbReference>
<feature type="domain" description="Class II aldolase/adducin N-terminal" evidence="3">
    <location>
        <begin position="8"/>
        <end position="185"/>
    </location>
</feature>
<dbReference type="PANTHER" id="PTHR22789:SF0">
    <property type="entry name" value="3-OXO-TETRONATE 4-PHOSPHATE DECARBOXYLASE-RELATED"/>
    <property type="match status" value="1"/>
</dbReference>
<name>A0A1H3FFV0_9FIRM</name>
<dbReference type="InterPro" id="IPR050197">
    <property type="entry name" value="Aldolase_class_II_sugar_metab"/>
</dbReference>
<dbReference type="Proteomes" id="UP000198828">
    <property type="component" value="Unassembled WGS sequence"/>
</dbReference>
<evidence type="ECO:0000259" key="3">
    <source>
        <dbReference type="SMART" id="SM01007"/>
    </source>
</evidence>
<proteinExistence type="predicted"/>
<protein>
    <submittedName>
        <fullName evidence="4">L-fuculose-phosphate aldolase</fullName>
    </submittedName>
</protein>
<dbReference type="GO" id="GO:0005829">
    <property type="term" value="C:cytosol"/>
    <property type="evidence" value="ECO:0007669"/>
    <property type="project" value="TreeGrafter"/>
</dbReference>
<keyword evidence="5" id="KW-1185">Reference proteome</keyword>
<dbReference type="GO" id="GO:0019323">
    <property type="term" value="P:pentose catabolic process"/>
    <property type="evidence" value="ECO:0007669"/>
    <property type="project" value="TreeGrafter"/>
</dbReference>
<dbReference type="Pfam" id="PF00596">
    <property type="entry name" value="Aldolase_II"/>
    <property type="match status" value="1"/>
</dbReference>
<dbReference type="EMBL" id="FNNG01000031">
    <property type="protein sequence ID" value="SDX88999.1"/>
    <property type="molecule type" value="Genomic_DNA"/>
</dbReference>
<dbReference type="SUPFAM" id="SSF53639">
    <property type="entry name" value="AraD/HMP-PK domain-like"/>
    <property type="match status" value="1"/>
</dbReference>
<dbReference type="InterPro" id="IPR001303">
    <property type="entry name" value="Aldolase_II/adducin_N"/>
</dbReference>
<dbReference type="RefSeq" id="WP_159428728.1">
    <property type="nucleotide sequence ID" value="NZ_FNNG01000031.1"/>
</dbReference>
<dbReference type="PANTHER" id="PTHR22789">
    <property type="entry name" value="FUCULOSE PHOSPHATE ALDOLASE"/>
    <property type="match status" value="1"/>
</dbReference>
<accession>A0A1H3FFV0</accession>
<dbReference type="GO" id="GO:0046872">
    <property type="term" value="F:metal ion binding"/>
    <property type="evidence" value="ECO:0007669"/>
    <property type="project" value="UniProtKB-KW"/>
</dbReference>
<keyword evidence="2" id="KW-0456">Lyase</keyword>
<gene>
    <name evidence="4" type="ORF">SAMN05660923_03117</name>
</gene>
<dbReference type="InterPro" id="IPR036409">
    <property type="entry name" value="Aldolase_II/adducin_N_sf"/>
</dbReference>
<evidence type="ECO:0000256" key="2">
    <source>
        <dbReference type="ARBA" id="ARBA00023239"/>
    </source>
</evidence>
<evidence type="ECO:0000313" key="4">
    <source>
        <dbReference type="EMBL" id="SDX88999.1"/>
    </source>
</evidence>
<organism evidence="4 5">
    <name type="scientific">Tepidimicrobium xylanilyticum</name>
    <dbReference type="NCBI Taxonomy" id="1123352"/>
    <lineage>
        <taxon>Bacteria</taxon>
        <taxon>Bacillati</taxon>
        <taxon>Bacillota</taxon>
        <taxon>Tissierellia</taxon>
        <taxon>Tissierellales</taxon>
        <taxon>Tepidimicrobiaceae</taxon>
        <taxon>Tepidimicrobium</taxon>
    </lineage>
</organism>